<keyword evidence="2" id="KW-0732">Signal</keyword>
<evidence type="ECO:0000313" key="3">
    <source>
        <dbReference type="EMBL" id="PSF38933.1"/>
    </source>
</evidence>
<accession>A0A2T1M2F9</accession>
<dbReference type="PROSITE" id="PS51257">
    <property type="entry name" value="PROKAR_LIPOPROTEIN"/>
    <property type="match status" value="1"/>
</dbReference>
<reference evidence="3 4" key="2">
    <citation type="submission" date="2018-03" db="EMBL/GenBank/DDBJ databases">
        <authorList>
            <person name="Keele B.F."/>
        </authorList>
    </citation>
    <scope>NUCLEOTIDE SEQUENCE [LARGE SCALE GENOMIC DNA]</scope>
    <source>
        <strain evidence="3 4">CCALA 016</strain>
    </source>
</reference>
<sequence length="190" mass="20160">MIKNIKFIIASAILISLTACGTPTSTTTQTDTPPASPESTTASPSPTATPETTASTTEGIIFKDAVKDKLHGYIESLNNAKTTTQTIASNKPIYIAGWAIAPDQSKPADTVLITYGDNNTVATTIPVSVARPDVAQAFKNPALEKSGWVATLDPATLNLPAETTKIKAWSYDSQTKEAYPLNNSYEIVLK</sequence>
<reference evidence="3 4" key="1">
    <citation type="submission" date="2018-03" db="EMBL/GenBank/DDBJ databases">
        <title>The ancient ancestry and fast evolution of plastids.</title>
        <authorList>
            <person name="Moore K.R."/>
            <person name="Magnabosco C."/>
            <person name="Momper L."/>
            <person name="Gold D.A."/>
            <person name="Bosak T."/>
            <person name="Fournier G.P."/>
        </authorList>
    </citation>
    <scope>NUCLEOTIDE SEQUENCE [LARGE SCALE GENOMIC DNA]</scope>
    <source>
        <strain evidence="3 4">CCALA 016</strain>
    </source>
</reference>
<feature type="chain" id="PRO_5015426850" description="Lipoprotein" evidence="2">
    <location>
        <begin position="22"/>
        <end position="190"/>
    </location>
</feature>
<evidence type="ECO:0000256" key="2">
    <source>
        <dbReference type="SAM" id="SignalP"/>
    </source>
</evidence>
<keyword evidence="4" id="KW-1185">Reference proteome</keyword>
<dbReference type="OrthoDB" id="449734at2"/>
<dbReference type="RefSeq" id="WP_106455298.1">
    <property type="nucleotide sequence ID" value="NZ_PXOH01000002.1"/>
</dbReference>
<protein>
    <recommendedName>
        <fullName evidence="5">Lipoprotein</fullName>
    </recommendedName>
</protein>
<organism evidence="3 4">
    <name type="scientific">Aphanothece hegewaldii CCALA 016</name>
    <dbReference type="NCBI Taxonomy" id="2107694"/>
    <lineage>
        <taxon>Bacteria</taxon>
        <taxon>Bacillati</taxon>
        <taxon>Cyanobacteriota</taxon>
        <taxon>Cyanophyceae</taxon>
        <taxon>Oscillatoriophycideae</taxon>
        <taxon>Chroococcales</taxon>
        <taxon>Aphanothecaceae</taxon>
        <taxon>Aphanothece</taxon>
    </lineage>
</organism>
<dbReference type="Proteomes" id="UP000239001">
    <property type="component" value="Unassembled WGS sequence"/>
</dbReference>
<evidence type="ECO:0008006" key="5">
    <source>
        <dbReference type="Google" id="ProtNLM"/>
    </source>
</evidence>
<evidence type="ECO:0000313" key="4">
    <source>
        <dbReference type="Proteomes" id="UP000239001"/>
    </source>
</evidence>
<dbReference type="EMBL" id="PXOH01000002">
    <property type="protein sequence ID" value="PSF38933.1"/>
    <property type="molecule type" value="Genomic_DNA"/>
</dbReference>
<comment type="caution">
    <text evidence="3">The sequence shown here is derived from an EMBL/GenBank/DDBJ whole genome shotgun (WGS) entry which is preliminary data.</text>
</comment>
<proteinExistence type="predicted"/>
<dbReference type="AlphaFoldDB" id="A0A2T1M2F9"/>
<evidence type="ECO:0000256" key="1">
    <source>
        <dbReference type="SAM" id="MobiDB-lite"/>
    </source>
</evidence>
<feature type="region of interest" description="Disordered" evidence="1">
    <location>
        <begin position="23"/>
        <end position="58"/>
    </location>
</feature>
<name>A0A2T1M2F9_9CHRO</name>
<feature type="signal peptide" evidence="2">
    <location>
        <begin position="1"/>
        <end position="21"/>
    </location>
</feature>
<gene>
    <name evidence="3" type="ORF">C7H19_02440</name>
</gene>